<evidence type="ECO:0008006" key="4">
    <source>
        <dbReference type="Google" id="ProtNLM"/>
    </source>
</evidence>
<dbReference type="EMBL" id="CP029550">
    <property type="protein sequence ID" value="AWN41768.1"/>
    <property type="molecule type" value="Genomic_DNA"/>
</dbReference>
<evidence type="ECO:0000313" key="3">
    <source>
        <dbReference type="Proteomes" id="UP000245926"/>
    </source>
</evidence>
<accession>A0A2U8W841</accession>
<dbReference type="Proteomes" id="UP000245926">
    <property type="component" value="Chromosome"/>
</dbReference>
<reference evidence="3" key="1">
    <citation type="submission" date="2018-05" db="EMBL/GenBank/DDBJ databases">
        <title>Complete Genome Sequence of Methylobacterium sp. 17SD2-17.</title>
        <authorList>
            <person name="Srinivasan S."/>
        </authorList>
    </citation>
    <scope>NUCLEOTIDE SEQUENCE [LARGE SCALE GENOMIC DNA]</scope>
    <source>
        <strain evidence="3">17SD2-17</strain>
    </source>
</reference>
<evidence type="ECO:0000256" key="1">
    <source>
        <dbReference type="SAM" id="SignalP"/>
    </source>
</evidence>
<keyword evidence="1" id="KW-0732">Signal</keyword>
<sequence length="115" mass="12715">MRKAIVALSILFAVAAQAQTAKIVGHGASTCADFNQEIQGNPALEREFFAWAQGFMSGALMRAPQGVDEDIDLLPDALPAAEQMKFVQEMCLRNTGQDYMDAVRALYHQLRDLRK</sequence>
<dbReference type="OrthoDB" id="8128853at2"/>
<proteinExistence type="predicted"/>
<dbReference type="KEGG" id="mets:DK389_16245"/>
<gene>
    <name evidence="2" type="ORF">DK389_16245</name>
</gene>
<dbReference type="AlphaFoldDB" id="A0A2U8W841"/>
<feature type="signal peptide" evidence="1">
    <location>
        <begin position="1"/>
        <end position="18"/>
    </location>
</feature>
<evidence type="ECO:0000313" key="2">
    <source>
        <dbReference type="EMBL" id="AWN41768.1"/>
    </source>
</evidence>
<keyword evidence="3" id="KW-1185">Reference proteome</keyword>
<feature type="chain" id="PRO_5015929662" description="HdeA" evidence="1">
    <location>
        <begin position="19"/>
        <end position="115"/>
    </location>
</feature>
<organism evidence="2 3">
    <name type="scientific">Methylobacterium durans</name>
    <dbReference type="NCBI Taxonomy" id="2202825"/>
    <lineage>
        <taxon>Bacteria</taxon>
        <taxon>Pseudomonadati</taxon>
        <taxon>Pseudomonadota</taxon>
        <taxon>Alphaproteobacteria</taxon>
        <taxon>Hyphomicrobiales</taxon>
        <taxon>Methylobacteriaceae</taxon>
        <taxon>Methylobacterium</taxon>
    </lineage>
</organism>
<protein>
    <recommendedName>
        <fullName evidence="4">HdeA</fullName>
    </recommendedName>
</protein>
<name>A0A2U8W841_9HYPH</name>